<reference evidence="4 5" key="1">
    <citation type="journal article" date="2022" name="Nat. Microbiol.">
        <title>The microbiome of a bacterivorous marine choanoflagellate contains a resource-demanding obligate bacterial associate.</title>
        <authorList>
            <person name="Needham D.M."/>
            <person name="Poirier C."/>
            <person name="Bachy C."/>
            <person name="George E.E."/>
            <person name="Wilken S."/>
            <person name="Yung C.C.M."/>
            <person name="Limardo A.J."/>
            <person name="Morando M."/>
            <person name="Sudek L."/>
            <person name="Malmstrom R.R."/>
            <person name="Keeling P.J."/>
            <person name="Santoro A.E."/>
            <person name="Worden A.Z."/>
        </authorList>
    </citation>
    <scope>NUCLEOTIDE SEQUENCE [LARGE SCALE GENOMIC DNA]</scope>
    <source>
        <strain evidence="4 5">Comchoano-1</strain>
    </source>
</reference>
<protein>
    <submittedName>
        <fullName evidence="4">Response regulator</fullName>
    </submittedName>
</protein>
<sequence length="119" mass="13304">MTKVLYIEDDILTGQICTKMFEMIPNTSLKVCTSGYEAIEHLKSHQYDLILLDLSLPDISGLKIADCLKSQHELTVPMILTSAHIDSDMSSPLVDQVVEKPMTIAKLKEILTRYTAYSG</sequence>
<keyword evidence="5" id="KW-1185">Reference proteome</keyword>
<dbReference type="PROSITE" id="PS50110">
    <property type="entry name" value="RESPONSE_REGULATORY"/>
    <property type="match status" value="1"/>
</dbReference>
<evidence type="ECO:0000256" key="2">
    <source>
        <dbReference type="PROSITE-ProRule" id="PRU00169"/>
    </source>
</evidence>
<organism evidence="4 5">
    <name type="scientific">Candidatus Comchoanobacter bicostacola</name>
    <dbReference type="NCBI Taxonomy" id="2919598"/>
    <lineage>
        <taxon>Bacteria</taxon>
        <taxon>Pseudomonadati</taxon>
        <taxon>Pseudomonadota</taxon>
        <taxon>Gammaproteobacteria</taxon>
        <taxon>Candidatus Comchoanobacterales</taxon>
        <taxon>Candidatus Comchoanobacteraceae</taxon>
        <taxon>Candidatus Comchoanobacter</taxon>
    </lineage>
</organism>
<dbReference type="PANTHER" id="PTHR44591:SF3">
    <property type="entry name" value="RESPONSE REGULATORY DOMAIN-CONTAINING PROTEIN"/>
    <property type="match status" value="1"/>
</dbReference>
<dbReference type="Proteomes" id="UP001055955">
    <property type="component" value="Chromosome"/>
</dbReference>
<name>A0ABY5DJ95_9GAMM</name>
<dbReference type="PANTHER" id="PTHR44591">
    <property type="entry name" value="STRESS RESPONSE REGULATOR PROTEIN 1"/>
    <property type="match status" value="1"/>
</dbReference>
<evidence type="ECO:0000259" key="3">
    <source>
        <dbReference type="PROSITE" id="PS50110"/>
    </source>
</evidence>
<dbReference type="SUPFAM" id="SSF52172">
    <property type="entry name" value="CheY-like"/>
    <property type="match status" value="1"/>
</dbReference>
<evidence type="ECO:0000313" key="5">
    <source>
        <dbReference type="Proteomes" id="UP001055955"/>
    </source>
</evidence>
<evidence type="ECO:0000313" key="4">
    <source>
        <dbReference type="EMBL" id="UTC24618.1"/>
    </source>
</evidence>
<dbReference type="RefSeq" id="WP_258568403.1">
    <property type="nucleotide sequence ID" value="NZ_CP092900.1"/>
</dbReference>
<keyword evidence="1 2" id="KW-0597">Phosphoprotein</keyword>
<proteinExistence type="predicted"/>
<dbReference type="Gene3D" id="3.40.50.2300">
    <property type="match status" value="1"/>
</dbReference>
<dbReference type="Pfam" id="PF00072">
    <property type="entry name" value="Response_reg"/>
    <property type="match status" value="1"/>
</dbReference>
<dbReference type="SMART" id="SM00448">
    <property type="entry name" value="REC"/>
    <property type="match status" value="1"/>
</dbReference>
<accession>A0ABY5DJ95</accession>
<dbReference type="InterPro" id="IPR001789">
    <property type="entry name" value="Sig_transdc_resp-reg_receiver"/>
</dbReference>
<evidence type="ECO:0000256" key="1">
    <source>
        <dbReference type="ARBA" id="ARBA00022553"/>
    </source>
</evidence>
<dbReference type="InterPro" id="IPR050595">
    <property type="entry name" value="Bact_response_regulator"/>
</dbReference>
<dbReference type="EMBL" id="CP092900">
    <property type="protein sequence ID" value="UTC24618.1"/>
    <property type="molecule type" value="Genomic_DNA"/>
</dbReference>
<dbReference type="InterPro" id="IPR011006">
    <property type="entry name" value="CheY-like_superfamily"/>
</dbReference>
<feature type="domain" description="Response regulatory" evidence="3">
    <location>
        <begin position="3"/>
        <end position="115"/>
    </location>
</feature>
<feature type="modified residue" description="4-aspartylphosphate" evidence="2">
    <location>
        <position position="53"/>
    </location>
</feature>
<gene>
    <name evidence="4" type="ORF">MMH89_00360</name>
</gene>